<dbReference type="InterPro" id="IPR042070">
    <property type="entry name" value="PucR_C-HTH_sf"/>
</dbReference>
<dbReference type="Gene3D" id="1.10.10.2840">
    <property type="entry name" value="PucR C-terminal helix-turn-helix domain"/>
    <property type="match status" value="1"/>
</dbReference>
<evidence type="ECO:0000313" key="2">
    <source>
        <dbReference type="EMBL" id="SDP70770.1"/>
    </source>
</evidence>
<dbReference type="InterPro" id="IPR025736">
    <property type="entry name" value="PucR_C-HTH_dom"/>
</dbReference>
<organism evidence="2 3">
    <name type="scientific">Litchfieldia salsa</name>
    <dbReference type="NCBI Taxonomy" id="930152"/>
    <lineage>
        <taxon>Bacteria</taxon>
        <taxon>Bacillati</taxon>
        <taxon>Bacillota</taxon>
        <taxon>Bacilli</taxon>
        <taxon>Bacillales</taxon>
        <taxon>Bacillaceae</taxon>
        <taxon>Litchfieldia</taxon>
    </lineage>
</organism>
<feature type="domain" description="PucR C-terminal helix-turn-helix" evidence="1">
    <location>
        <begin position="237"/>
        <end position="293"/>
    </location>
</feature>
<reference evidence="3" key="1">
    <citation type="submission" date="2016-10" db="EMBL/GenBank/DDBJ databases">
        <authorList>
            <person name="Varghese N."/>
            <person name="Submissions S."/>
        </authorList>
    </citation>
    <scope>NUCLEOTIDE SEQUENCE [LARGE SCALE GENOMIC DNA]</scope>
    <source>
        <strain evidence="3">IBRC-M10078</strain>
    </source>
</reference>
<dbReference type="Proteomes" id="UP000199159">
    <property type="component" value="Unassembled WGS sequence"/>
</dbReference>
<accession>A0A1H0UXB0</accession>
<gene>
    <name evidence="2" type="ORF">SAMN05216565_105228</name>
</gene>
<dbReference type="InterPro" id="IPR051448">
    <property type="entry name" value="CdaR-like_regulators"/>
</dbReference>
<keyword evidence="3" id="KW-1185">Reference proteome</keyword>
<evidence type="ECO:0000259" key="1">
    <source>
        <dbReference type="Pfam" id="PF13556"/>
    </source>
</evidence>
<dbReference type="AlphaFoldDB" id="A0A1H0UXB0"/>
<dbReference type="PANTHER" id="PTHR33744">
    <property type="entry name" value="CARBOHYDRATE DIACID REGULATOR"/>
    <property type="match status" value="1"/>
</dbReference>
<dbReference type="STRING" id="930152.SAMN05216565_105228"/>
<protein>
    <submittedName>
        <fullName evidence="2">PucR C-terminal helix-turn-helix domain-containing protein</fullName>
    </submittedName>
</protein>
<sequence length="302" mass="35881">MLEKLKNHYKDAFVLGYTVDLKNLYQWYVSDEGITFGLDIKKISERERSLLSTLFTPIEQRTIQMNEEQKSWFNFLFGSQDSVIINKNYQTCRFIHFQTNKPITEPTDFSEALQAMFPYTINILWENDRHGIVIDTHFDQKEDFQVNFEEISDTITTDFYITIRFFIGQVYPFHKGLKEDFLWEKTCFNKSLQFLSKRTTFRLHEVLPYIILEELNPLLKQKLTDSVLQELHSDKELLDTVKVFLESNLNVSLAAKKLYMHRNSLQYRIDKFIEKTGIDIKHFQGAITTYLAIINQEQFLDS</sequence>
<dbReference type="EMBL" id="FNJU01000005">
    <property type="protein sequence ID" value="SDP70770.1"/>
    <property type="molecule type" value="Genomic_DNA"/>
</dbReference>
<name>A0A1H0UXB0_9BACI</name>
<evidence type="ECO:0000313" key="3">
    <source>
        <dbReference type="Proteomes" id="UP000199159"/>
    </source>
</evidence>
<dbReference type="RefSeq" id="WP_175490287.1">
    <property type="nucleotide sequence ID" value="NZ_FNJU01000005.1"/>
</dbReference>
<dbReference type="PANTHER" id="PTHR33744:SF15">
    <property type="entry name" value="CARBOHYDRATE DIACID REGULATOR"/>
    <property type="match status" value="1"/>
</dbReference>
<proteinExistence type="predicted"/>
<dbReference type="Pfam" id="PF13556">
    <property type="entry name" value="HTH_30"/>
    <property type="match status" value="1"/>
</dbReference>